<accession>A0ABN8J341</accession>
<proteinExistence type="predicted"/>
<dbReference type="EMBL" id="OW152819">
    <property type="protein sequence ID" value="CAH2074788.1"/>
    <property type="molecule type" value="Genomic_DNA"/>
</dbReference>
<name>A0ABN8J341_9NEOP</name>
<organism evidence="2 3">
    <name type="scientific">Iphiclides podalirius</name>
    <name type="common">scarce swallowtail</name>
    <dbReference type="NCBI Taxonomy" id="110791"/>
    <lineage>
        <taxon>Eukaryota</taxon>
        <taxon>Metazoa</taxon>
        <taxon>Ecdysozoa</taxon>
        <taxon>Arthropoda</taxon>
        <taxon>Hexapoda</taxon>
        <taxon>Insecta</taxon>
        <taxon>Pterygota</taxon>
        <taxon>Neoptera</taxon>
        <taxon>Endopterygota</taxon>
        <taxon>Lepidoptera</taxon>
        <taxon>Glossata</taxon>
        <taxon>Ditrysia</taxon>
        <taxon>Papilionoidea</taxon>
        <taxon>Papilionidae</taxon>
        <taxon>Papilioninae</taxon>
        <taxon>Iphiclides</taxon>
    </lineage>
</organism>
<sequence length="117" mass="13481">MKTRFVEEHGYSNETNKARVKITSEPRKFQEQGAPQREAELFINPLAAGASVEFATRARSLTPTNKSREAPRKILRHYLLSMAMARWRTPRCGRHERHNRVPAQPTSLRDINASKQI</sequence>
<feature type="compositionally biased region" description="Basic residues" evidence="1">
    <location>
        <begin position="90"/>
        <end position="100"/>
    </location>
</feature>
<reference evidence="2" key="1">
    <citation type="submission" date="2022-03" db="EMBL/GenBank/DDBJ databases">
        <authorList>
            <person name="Martin H S."/>
        </authorList>
    </citation>
    <scope>NUCLEOTIDE SEQUENCE</scope>
</reference>
<keyword evidence="3" id="KW-1185">Reference proteome</keyword>
<feature type="compositionally biased region" description="Polar residues" evidence="1">
    <location>
        <begin position="104"/>
        <end position="117"/>
    </location>
</feature>
<gene>
    <name evidence="2" type="ORF">IPOD504_LOCUS16271</name>
</gene>
<protein>
    <submittedName>
        <fullName evidence="2">Uncharacterized protein</fullName>
    </submittedName>
</protein>
<dbReference type="Proteomes" id="UP000837857">
    <property type="component" value="Chromosome 7"/>
</dbReference>
<evidence type="ECO:0000313" key="3">
    <source>
        <dbReference type="Proteomes" id="UP000837857"/>
    </source>
</evidence>
<evidence type="ECO:0000256" key="1">
    <source>
        <dbReference type="SAM" id="MobiDB-lite"/>
    </source>
</evidence>
<feature type="region of interest" description="Disordered" evidence="1">
    <location>
        <begin position="90"/>
        <end position="117"/>
    </location>
</feature>
<evidence type="ECO:0000313" key="2">
    <source>
        <dbReference type="EMBL" id="CAH2074788.1"/>
    </source>
</evidence>
<feature type="non-terminal residue" evidence="2">
    <location>
        <position position="117"/>
    </location>
</feature>